<dbReference type="InterPro" id="IPR011701">
    <property type="entry name" value="MFS"/>
</dbReference>
<evidence type="ECO:0000313" key="11">
    <source>
        <dbReference type="Proteomes" id="UP000292408"/>
    </source>
</evidence>
<feature type="transmembrane region" description="Helical" evidence="8">
    <location>
        <begin position="329"/>
        <end position="348"/>
    </location>
</feature>
<keyword evidence="11" id="KW-1185">Reference proteome</keyword>
<dbReference type="PANTHER" id="PTHR43045:SF1">
    <property type="entry name" value="SHIKIMATE TRANSPORTER"/>
    <property type="match status" value="1"/>
</dbReference>
<dbReference type="SUPFAM" id="SSF103473">
    <property type="entry name" value="MFS general substrate transporter"/>
    <property type="match status" value="1"/>
</dbReference>
<feature type="transmembrane region" description="Helical" evidence="8">
    <location>
        <begin position="390"/>
        <end position="413"/>
    </location>
</feature>
<dbReference type="PROSITE" id="PS50850">
    <property type="entry name" value="MFS"/>
    <property type="match status" value="1"/>
</dbReference>
<evidence type="ECO:0000313" key="10">
    <source>
        <dbReference type="EMBL" id="RZT55949.1"/>
    </source>
</evidence>
<evidence type="ECO:0000256" key="3">
    <source>
        <dbReference type="ARBA" id="ARBA00022475"/>
    </source>
</evidence>
<protein>
    <submittedName>
        <fullName evidence="10">MFS transporter</fullName>
    </submittedName>
</protein>
<feature type="transmembrane region" description="Helical" evidence="8">
    <location>
        <begin position="299"/>
        <end position="322"/>
    </location>
</feature>
<accession>A0A4V2FLZ0</accession>
<dbReference type="GO" id="GO:0005886">
    <property type="term" value="C:plasma membrane"/>
    <property type="evidence" value="ECO:0007669"/>
    <property type="project" value="UniProtKB-SubCell"/>
</dbReference>
<reference evidence="10 11" key="1">
    <citation type="journal article" date="2015" name="Stand. Genomic Sci.">
        <title>Genomic Encyclopedia of Bacterial and Archaeal Type Strains, Phase III: the genomes of soil and plant-associated and newly described type strains.</title>
        <authorList>
            <person name="Whitman W.B."/>
            <person name="Woyke T."/>
            <person name="Klenk H.P."/>
            <person name="Zhou Y."/>
            <person name="Lilburn T.G."/>
            <person name="Beck B.J."/>
            <person name="De Vos P."/>
            <person name="Vandamme P."/>
            <person name="Eisen J.A."/>
            <person name="Garrity G."/>
            <person name="Hugenholtz P."/>
            <person name="Kyrpides N.C."/>
        </authorList>
    </citation>
    <scope>NUCLEOTIDE SEQUENCE [LARGE SCALE GENOMIC DNA]</scope>
    <source>
        <strain evidence="10 11">AC4r</strain>
    </source>
</reference>
<dbReference type="InterPro" id="IPR005828">
    <property type="entry name" value="MFS_sugar_transport-like"/>
</dbReference>
<dbReference type="RefSeq" id="WP_241971454.1">
    <property type="nucleotide sequence ID" value="NZ_SGXT01000020.1"/>
</dbReference>
<gene>
    <name evidence="10" type="ORF">EV140_2617</name>
</gene>
<dbReference type="Gene3D" id="1.20.1250.20">
    <property type="entry name" value="MFS general substrate transporter like domains"/>
    <property type="match status" value="2"/>
</dbReference>
<feature type="transmembrane region" description="Helical" evidence="8">
    <location>
        <begin position="419"/>
        <end position="442"/>
    </location>
</feature>
<comment type="subcellular location">
    <subcellularLocation>
        <location evidence="1">Cell membrane</location>
        <topology evidence="1">Multi-pass membrane protein</topology>
    </subcellularLocation>
</comment>
<keyword evidence="6 8" id="KW-0472">Membrane</keyword>
<dbReference type="InterPro" id="IPR036259">
    <property type="entry name" value="MFS_trans_sf"/>
</dbReference>
<dbReference type="PROSITE" id="PS00217">
    <property type="entry name" value="SUGAR_TRANSPORT_2"/>
    <property type="match status" value="1"/>
</dbReference>
<keyword evidence="3" id="KW-1003">Cell membrane</keyword>
<feature type="transmembrane region" description="Helical" evidence="8">
    <location>
        <begin position="133"/>
        <end position="152"/>
    </location>
</feature>
<dbReference type="GO" id="GO:0022857">
    <property type="term" value="F:transmembrane transporter activity"/>
    <property type="evidence" value="ECO:0007669"/>
    <property type="project" value="InterPro"/>
</dbReference>
<dbReference type="Pfam" id="PF00083">
    <property type="entry name" value="Sugar_tr"/>
    <property type="match status" value="1"/>
</dbReference>
<evidence type="ECO:0000256" key="8">
    <source>
        <dbReference type="SAM" id="Phobius"/>
    </source>
</evidence>
<evidence type="ECO:0000256" key="4">
    <source>
        <dbReference type="ARBA" id="ARBA00022692"/>
    </source>
</evidence>
<feature type="transmembrane region" description="Helical" evidence="8">
    <location>
        <begin position="209"/>
        <end position="228"/>
    </location>
</feature>
<feature type="compositionally biased region" description="Low complexity" evidence="7">
    <location>
        <begin position="9"/>
        <end position="21"/>
    </location>
</feature>
<dbReference type="InterPro" id="IPR005829">
    <property type="entry name" value="Sugar_transporter_CS"/>
</dbReference>
<feature type="transmembrane region" description="Helical" evidence="8">
    <location>
        <begin position="109"/>
        <end position="127"/>
    </location>
</feature>
<dbReference type="EMBL" id="SGXT01000020">
    <property type="protein sequence ID" value="RZT55949.1"/>
    <property type="molecule type" value="Genomic_DNA"/>
</dbReference>
<comment type="caution">
    <text evidence="10">The sequence shown here is derived from an EMBL/GenBank/DDBJ whole genome shotgun (WGS) entry which is preliminary data.</text>
</comment>
<evidence type="ECO:0000259" key="9">
    <source>
        <dbReference type="PROSITE" id="PS50850"/>
    </source>
</evidence>
<dbReference type="Proteomes" id="UP000292408">
    <property type="component" value="Unassembled WGS sequence"/>
</dbReference>
<name>A0A4V2FLZ0_9MICO</name>
<keyword evidence="2" id="KW-0813">Transport</keyword>
<feature type="transmembrane region" description="Helical" evidence="8">
    <location>
        <begin position="354"/>
        <end position="378"/>
    </location>
</feature>
<dbReference type="AlphaFoldDB" id="A0A4V2FLZ0"/>
<sequence>MTDNERGKAPTTSPSASTAAPRDLAAPSDPRIARRARWASLVGTSLESYDFYIYAYFAAFFVGPLFFDPLGGFGGTLAAFLSIALAFVIRPVGAIIFGHIGDRLGRRMTLIVTVTLMGVATGLIGVLPTYEQAGWFGAAILVVLRLLQGISLGGEWGGAVLIATEHESRAKRAFAAAMPQLGSPIGSILSAGAFIWLTLALTNDEITEWAWRLPFLTAIPLLLVSLYLRVTVTETPVFQAVATTNKRVRVPLAELLKRQPVTILVAVGVALLGIGSYSLMNTYTINYGVTQLGFEYYQLLIATTIGGLLQLVTIPLFGAWATRIGSGQVIAWGALGTLLVAFPIYFFLQFANFGVLVAMMVIGGILPTMSWAALGGIFTELFDERYRYSALGFAYSLAAVVSGFVPALTLTIGELSGNAWWHPGVVLAAMSAITLVSALIAIRMRVDRDEDDPAASRIPAAAESTP</sequence>
<evidence type="ECO:0000256" key="2">
    <source>
        <dbReference type="ARBA" id="ARBA00022448"/>
    </source>
</evidence>
<evidence type="ECO:0000256" key="7">
    <source>
        <dbReference type="SAM" id="MobiDB-lite"/>
    </source>
</evidence>
<dbReference type="Pfam" id="PF07690">
    <property type="entry name" value="MFS_1"/>
    <property type="match status" value="1"/>
</dbReference>
<keyword evidence="4 8" id="KW-0812">Transmembrane</keyword>
<feature type="transmembrane region" description="Helical" evidence="8">
    <location>
        <begin position="261"/>
        <end position="279"/>
    </location>
</feature>
<dbReference type="InterPro" id="IPR020846">
    <property type="entry name" value="MFS_dom"/>
</dbReference>
<evidence type="ECO:0000256" key="1">
    <source>
        <dbReference type="ARBA" id="ARBA00004651"/>
    </source>
</evidence>
<organism evidence="10 11">
    <name type="scientific">Microcella alkaliphila</name>
    <dbReference type="NCBI Taxonomy" id="279828"/>
    <lineage>
        <taxon>Bacteria</taxon>
        <taxon>Bacillati</taxon>
        <taxon>Actinomycetota</taxon>
        <taxon>Actinomycetes</taxon>
        <taxon>Micrococcales</taxon>
        <taxon>Microbacteriaceae</taxon>
        <taxon>Microcella</taxon>
    </lineage>
</organism>
<feature type="transmembrane region" description="Helical" evidence="8">
    <location>
        <begin position="173"/>
        <end position="197"/>
    </location>
</feature>
<dbReference type="PANTHER" id="PTHR43045">
    <property type="entry name" value="SHIKIMATE TRANSPORTER"/>
    <property type="match status" value="1"/>
</dbReference>
<feature type="domain" description="Major facilitator superfamily (MFS) profile" evidence="9">
    <location>
        <begin position="36"/>
        <end position="449"/>
    </location>
</feature>
<feature type="region of interest" description="Disordered" evidence="7">
    <location>
        <begin position="1"/>
        <end position="28"/>
    </location>
</feature>
<evidence type="ECO:0000256" key="5">
    <source>
        <dbReference type="ARBA" id="ARBA00022989"/>
    </source>
</evidence>
<proteinExistence type="predicted"/>
<evidence type="ECO:0000256" key="6">
    <source>
        <dbReference type="ARBA" id="ARBA00023136"/>
    </source>
</evidence>
<feature type="transmembrane region" description="Helical" evidence="8">
    <location>
        <begin position="73"/>
        <end position="97"/>
    </location>
</feature>
<keyword evidence="5 8" id="KW-1133">Transmembrane helix</keyword>